<dbReference type="InterPro" id="IPR017441">
    <property type="entry name" value="Protein_kinase_ATP_BS"/>
</dbReference>
<dbReference type="PROSITE" id="PS00108">
    <property type="entry name" value="PROTEIN_KINASE_ST"/>
    <property type="match status" value="1"/>
</dbReference>
<dbReference type="PANTHER" id="PTHR43289:SF6">
    <property type="entry name" value="SERINE_THREONINE-PROTEIN KINASE NEKL-3"/>
    <property type="match status" value="1"/>
</dbReference>
<dbReference type="PROSITE" id="PS00107">
    <property type="entry name" value="PROTEIN_KINASE_ATP"/>
    <property type="match status" value="1"/>
</dbReference>
<keyword evidence="7" id="KW-0812">Transmembrane</keyword>
<keyword evidence="3 9" id="KW-0418">Kinase</keyword>
<dbReference type="EMBL" id="SJPW01000005">
    <property type="protein sequence ID" value="TWU51071.1"/>
    <property type="molecule type" value="Genomic_DNA"/>
</dbReference>
<dbReference type="EC" id="2.7.11.1" evidence="9"/>
<evidence type="ECO:0000313" key="9">
    <source>
        <dbReference type="EMBL" id="TWU51071.1"/>
    </source>
</evidence>
<feature type="domain" description="Protein kinase" evidence="8">
    <location>
        <begin position="157"/>
        <end position="436"/>
    </location>
</feature>
<feature type="transmembrane region" description="Helical" evidence="7">
    <location>
        <begin position="474"/>
        <end position="497"/>
    </location>
</feature>
<dbReference type="SUPFAM" id="SSF56112">
    <property type="entry name" value="Protein kinase-like (PK-like)"/>
    <property type="match status" value="1"/>
</dbReference>
<keyword evidence="10" id="KW-1185">Reference proteome</keyword>
<feature type="transmembrane region" description="Helical" evidence="7">
    <location>
        <begin position="885"/>
        <end position="904"/>
    </location>
</feature>
<dbReference type="GO" id="GO:0004674">
    <property type="term" value="F:protein serine/threonine kinase activity"/>
    <property type="evidence" value="ECO:0007669"/>
    <property type="project" value="UniProtKB-EC"/>
</dbReference>
<evidence type="ECO:0000259" key="8">
    <source>
        <dbReference type="PROSITE" id="PS50011"/>
    </source>
</evidence>
<dbReference type="GO" id="GO:0005524">
    <property type="term" value="F:ATP binding"/>
    <property type="evidence" value="ECO:0007669"/>
    <property type="project" value="UniProtKB-UniRule"/>
</dbReference>
<dbReference type="InterPro" id="IPR011009">
    <property type="entry name" value="Kinase-like_dom_sf"/>
</dbReference>
<feature type="transmembrane region" description="Helical" evidence="7">
    <location>
        <begin position="859"/>
        <end position="879"/>
    </location>
</feature>
<dbReference type="Gene3D" id="1.10.510.10">
    <property type="entry name" value="Transferase(Phosphotransferase) domain 1"/>
    <property type="match status" value="1"/>
</dbReference>
<keyword evidence="2 5" id="KW-0547">Nucleotide-binding</keyword>
<dbReference type="Proteomes" id="UP000318288">
    <property type="component" value="Unassembled WGS sequence"/>
</dbReference>
<accession>A0A5C6EUU5</accession>
<feature type="transmembrane region" description="Helical" evidence="7">
    <location>
        <begin position="534"/>
        <end position="554"/>
    </location>
</feature>
<evidence type="ECO:0000256" key="5">
    <source>
        <dbReference type="PROSITE-ProRule" id="PRU10141"/>
    </source>
</evidence>
<gene>
    <name evidence="9" type="primary">stkP_5</name>
    <name evidence="9" type="ORF">Poly51_43650</name>
</gene>
<comment type="caution">
    <text evidence="9">The sequence shown here is derived from an EMBL/GenBank/DDBJ whole genome shotgun (WGS) entry which is preliminary data.</text>
</comment>
<evidence type="ECO:0000256" key="7">
    <source>
        <dbReference type="SAM" id="Phobius"/>
    </source>
</evidence>
<protein>
    <submittedName>
        <fullName evidence="9">Serine/threonine-protein kinase StkP</fullName>
        <ecNumber evidence="9">2.7.11.1</ecNumber>
    </submittedName>
</protein>
<organism evidence="9 10">
    <name type="scientific">Rubripirellula tenax</name>
    <dbReference type="NCBI Taxonomy" id="2528015"/>
    <lineage>
        <taxon>Bacteria</taxon>
        <taxon>Pseudomonadati</taxon>
        <taxon>Planctomycetota</taxon>
        <taxon>Planctomycetia</taxon>
        <taxon>Pirellulales</taxon>
        <taxon>Pirellulaceae</taxon>
        <taxon>Rubripirellula</taxon>
    </lineage>
</organism>
<dbReference type="PROSITE" id="PS50011">
    <property type="entry name" value="PROTEIN_KINASE_DOM"/>
    <property type="match status" value="1"/>
</dbReference>
<proteinExistence type="predicted"/>
<dbReference type="CDD" id="cd14014">
    <property type="entry name" value="STKc_PknB_like"/>
    <property type="match status" value="1"/>
</dbReference>
<dbReference type="Pfam" id="PF00069">
    <property type="entry name" value="Pkinase"/>
    <property type="match status" value="1"/>
</dbReference>
<dbReference type="Gene3D" id="3.30.200.20">
    <property type="entry name" value="Phosphorylase Kinase, domain 1"/>
    <property type="match status" value="1"/>
</dbReference>
<feature type="transmembrane region" description="Helical" evidence="7">
    <location>
        <begin position="759"/>
        <end position="780"/>
    </location>
</feature>
<feature type="region of interest" description="Disordered" evidence="6">
    <location>
        <begin position="124"/>
        <end position="150"/>
    </location>
</feature>
<feature type="transmembrane region" description="Helical" evidence="7">
    <location>
        <begin position="834"/>
        <end position="852"/>
    </location>
</feature>
<sequence>MQIKCPECDAVLSLSRPKAGNYKPTCKHCQQKFRLKVTADDPPKVGVGRIKKAATVEQTIVQDVDATIESSSRKKVESTVVQSNAADATAVDATVDEGSTGAGSLASVGQTAATMASGVQSLKSADSPIVRSGGSSSAKSDPKDSSISDMPTKLGGYRIVKLLGRGAMGAVYEAKQVSLDRQVALKTIRDRLIGNPSSLARFVREAYAAAQLTHHNVVQIYDFGEDDGRHYFSMEWVRGGPLDDVVRQKGSLDPKIAAGYALQASRGLQFAHRHGMVHRDVKPANLLLSDDGVIKVADLGLVKIPDQADIESTGGITTSAGISSGTEVTMQGTAVGTPAYMAPEQTVDAANVDHRADIYSLGCTLFYLLTGRPPFDGSVASEVMHQHAHQIAPDVTDINARVPRPLADIVKRSIAKRPADRYPSLVEFISDLESYLGLSQAGEFSPTSGQADRWEQIVGSYSKATALEKLQTPLLLAAIIGGLLLTLVTLGLGLSWWLTGPAIIITAIATPLAMSGNQSAVVGRMRSWFGTLSIIDWASAVLGAVLFLIVVVFAGMWPGVIVGAIVGGFIGAAYQIGLVVPTNKRAADPLQDAQRFVRDLRINGADESGLRSFAARYAGGKWQALFERLFGYDSLLEMRLALAKDPSFDGSIGGNSIRDRVCANLATRTVANRQPDLQKRLAKVERLGLESEGMSAAEAEDRSWAMAQAIMKGSQAVAAGTGDAEAAAQAKRDQMKAMLAEARSGKFKIKRDKLAPLRFALGGPTRLIAGCGLLAIFAIWGNHQGLFDSIKDIETLKQIGSGSADFDQLGSAVRDAAVNANQSDDKTTMVGGGVSPWSVAVAGLLMAMSAFVSGWRMSIPAAIATVVILFGPSLGIPGVGDGIPAWAIAAAAGVVIYIPGILFGEKR</sequence>
<reference evidence="9 10" key="1">
    <citation type="submission" date="2019-02" db="EMBL/GenBank/DDBJ databases">
        <title>Deep-cultivation of Planctomycetes and their phenomic and genomic characterization uncovers novel biology.</title>
        <authorList>
            <person name="Wiegand S."/>
            <person name="Jogler M."/>
            <person name="Boedeker C."/>
            <person name="Pinto D."/>
            <person name="Vollmers J."/>
            <person name="Rivas-Marin E."/>
            <person name="Kohn T."/>
            <person name="Peeters S.H."/>
            <person name="Heuer A."/>
            <person name="Rast P."/>
            <person name="Oberbeckmann S."/>
            <person name="Bunk B."/>
            <person name="Jeske O."/>
            <person name="Meyerdierks A."/>
            <person name="Storesund J.E."/>
            <person name="Kallscheuer N."/>
            <person name="Luecker S."/>
            <person name="Lage O.M."/>
            <person name="Pohl T."/>
            <person name="Merkel B.J."/>
            <person name="Hornburger P."/>
            <person name="Mueller R.-W."/>
            <person name="Bruemmer F."/>
            <person name="Labrenz M."/>
            <person name="Spormann A.M."/>
            <person name="Op Den Camp H."/>
            <person name="Overmann J."/>
            <person name="Amann R."/>
            <person name="Jetten M.S.M."/>
            <person name="Mascher T."/>
            <person name="Medema M.H."/>
            <person name="Devos D.P."/>
            <person name="Kaster A.-K."/>
            <person name="Ovreas L."/>
            <person name="Rohde M."/>
            <person name="Galperin M.Y."/>
            <person name="Jogler C."/>
        </authorList>
    </citation>
    <scope>NUCLEOTIDE SEQUENCE [LARGE SCALE GENOMIC DNA]</scope>
    <source>
        <strain evidence="9 10">Poly51</strain>
    </source>
</reference>
<dbReference type="InterPro" id="IPR000719">
    <property type="entry name" value="Prot_kinase_dom"/>
</dbReference>
<evidence type="ECO:0000313" key="10">
    <source>
        <dbReference type="Proteomes" id="UP000318288"/>
    </source>
</evidence>
<dbReference type="OrthoDB" id="6111975at2"/>
<keyword evidence="7" id="KW-1133">Transmembrane helix</keyword>
<dbReference type="AlphaFoldDB" id="A0A5C6EUU5"/>
<evidence type="ECO:0000256" key="4">
    <source>
        <dbReference type="ARBA" id="ARBA00022840"/>
    </source>
</evidence>
<dbReference type="PANTHER" id="PTHR43289">
    <property type="entry name" value="MITOGEN-ACTIVATED PROTEIN KINASE KINASE KINASE 20-RELATED"/>
    <property type="match status" value="1"/>
</dbReference>
<keyword evidence="7" id="KW-0472">Membrane</keyword>
<feature type="binding site" evidence="5">
    <location>
        <position position="186"/>
    </location>
    <ligand>
        <name>ATP</name>
        <dbReference type="ChEBI" id="CHEBI:30616"/>
    </ligand>
</feature>
<name>A0A5C6EUU5_9BACT</name>
<evidence type="ECO:0000256" key="2">
    <source>
        <dbReference type="ARBA" id="ARBA00022741"/>
    </source>
</evidence>
<evidence type="ECO:0000256" key="3">
    <source>
        <dbReference type="ARBA" id="ARBA00022777"/>
    </source>
</evidence>
<feature type="transmembrane region" description="Helical" evidence="7">
    <location>
        <begin position="560"/>
        <end position="580"/>
    </location>
</feature>
<evidence type="ECO:0000256" key="1">
    <source>
        <dbReference type="ARBA" id="ARBA00022679"/>
    </source>
</evidence>
<dbReference type="InterPro" id="IPR008271">
    <property type="entry name" value="Ser/Thr_kinase_AS"/>
</dbReference>
<keyword evidence="1 9" id="KW-0808">Transferase</keyword>
<keyword evidence="4 5" id="KW-0067">ATP-binding</keyword>
<dbReference type="SMART" id="SM00220">
    <property type="entry name" value="S_TKc"/>
    <property type="match status" value="1"/>
</dbReference>
<evidence type="ECO:0000256" key="6">
    <source>
        <dbReference type="SAM" id="MobiDB-lite"/>
    </source>
</evidence>
<dbReference type="RefSeq" id="WP_146459727.1">
    <property type="nucleotide sequence ID" value="NZ_SJPW01000005.1"/>
</dbReference>